<dbReference type="InterPro" id="IPR027417">
    <property type="entry name" value="P-loop_NTPase"/>
</dbReference>
<dbReference type="Proteomes" id="UP000093267">
    <property type="component" value="Chromosome"/>
</dbReference>
<organism evidence="2 3">
    <name type="scientific">Secundilactobacillus paracollinoides</name>
    <dbReference type="NCBI Taxonomy" id="240427"/>
    <lineage>
        <taxon>Bacteria</taxon>
        <taxon>Bacillati</taxon>
        <taxon>Bacillota</taxon>
        <taxon>Bacilli</taxon>
        <taxon>Lactobacillales</taxon>
        <taxon>Lactobacillaceae</taxon>
        <taxon>Secundilactobacillus</taxon>
    </lineage>
</organism>
<evidence type="ECO:0000313" key="3">
    <source>
        <dbReference type="Proteomes" id="UP000093267"/>
    </source>
</evidence>
<reference evidence="2 3" key="1">
    <citation type="submission" date="2016-03" db="EMBL/GenBank/DDBJ databases">
        <title>Pediococcus and Lactobacillus from brewery environment - whole genome sequencing and assembly.</title>
        <authorList>
            <person name="Behr J."/>
            <person name="Geissler A.J."/>
            <person name="Vogel R.F."/>
        </authorList>
    </citation>
    <scope>NUCLEOTIDE SEQUENCE [LARGE SCALE GENOMIC DNA]</scope>
    <source>
        <strain evidence="2 3">TMW 1.1995</strain>
    </source>
</reference>
<protein>
    <recommendedName>
        <fullName evidence="1">ATPase AAA-type core domain-containing protein</fullName>
    </recommendedName>
</protein>
<dbReference type="PANTHER" id="PTHR40396">
    <property type="entry name" value="ATPASE-LIKE PROTEIN"/>
    <property type="match status" value="1"/>
</dbReference>
<dbReference type="GO" id="GO:0005524">
    <property type="term" value="F:ATP binding"/>
    <property type="evidence" value="ECO:0007669"/>
    <property type="project" value="InterPro"/>
</dbReference>
<accession>A0A1B2J206</accession>
<proteinExistence type="predicted"/>
<dbReference type="KEGG" id="lpd:AYR62_03170"/>
<dbReference type="OrthoDB" id="9809324at2"/>
<evidence type="ECO:0000259" key="1">
    <source>
        <dbReference type="Pfam" id="PF13304"/>
    </source>
</evidence>
<dbReference type="SUPFAM" id="SSF52540">
    <property type="entry name" value="P-loop containing nucleoside triphosphate hydrolases"/>
    <property type="match status" value="1"/>
</dbReference>
<dbReference type="RefSeq" id="WP_054710918.1">
    <property type="nucleotide sequence ID" value="NZ_CP014915.1"/>
</dbReference>
<dbReference type="AlphaFoldDB" id="A0A1B2J206"/>
<gene>
    <name evidence="2" type="ORF">AYR63_15105</name>
</gene>
<sequence>MAVFDWFKNDLIIVDSQIDNAHFDADILKSKGTKEALKHFLRVADTGIQGIRIQTTIPEANNHQLQSAATLLTIHKAYDDTGHVVREVEIPLTQESTGTQRIVLIALAILNAQLQHQNKTIFFDEFETGLHEEMLVALVAFFNSEQNENQFVITSHQIDLLDQQLRVDQIYFTEKNFRGESDLYSVFDYGDDLSRSDIAFSKRYRKGQFGAVPIIYSDELNKALRL</sequence>
<dbReference type="PANTHER" id="PTHR40396:SF1">
    <property type="entry name" value="ATPASE AAA-TYPE CORE DOMAIN-CONTAINING PROTEIN"/>
    <property type="match status" value="1"/>
</dbReference>
<evidence type="ECO:0000313" key="2">
    <source>
        <dbReference type="EMBL" id="ANZ68322.1"/>
    </source>
</evidence>
<dbReference type="EMBL" id="CP014924">
    <property type="protein sequence ID" value="ANZ68322.1"/>
    <property type="molecule type" value="Genomic_DNA"/>
</dbReference>
<dbReference type="STRING" id="240427.AYR62_03170"/>
<dbReference type="GO" id="GO:0016887">
    <property type="term" value="F:ATP hydrolysis activity"/>
    <property type="evidence" value="ECO:0007669"/>
    <property type="project" value="InterPro"/>
</dbReference>
<dbReference type="Pfam" id="PF13304">
    <property type="entry name" value="AAA_21"/>
    <property type="match status" value="1"/>
</dbReference>
<name>A0A1B2J206_9LACO</name>
<keyword evidence="3" id="KW-1185">Reference proteome</keyword>
<dbReference type="InterPro" id="IPR003959">
    <property type="entry name" value="ATPase_AAA_core"/>
</dbReference>
<feature type="domain" description="ATPase AAA-type core" evidence="1">
    <location>
        <begin position="88"/>
        <end position="162"/>
    </location>
</feature>
<dbReference type="Gene3D" id="3.40.50.300">
    <property type="entry name" value="P-loop containing nucleotide triphosphate hydrolases"/>
    <property type="match status" value="1"/>
</dbReference>